<evidence type="ECO:0000313" key="7">
    <source>
        <dbReference type="EMBL" id="MFD2309904.1"/>
    </source>
</evidence>
<dbReference type="PIRSF" id="PIRSF003078">
    <property type="entry name" value="GidB"/>
    <property type="match status" value="1"/>
</dbReference>
<feature type="binding site" evidence="6">
    <location>
        <position position="144"/>
    </location>
    <ligand>
        <name>S-adenosyl-L-methionine</name>
        <dbReference type="ChEBI" id="CHEBI:59789"/>
    </ligand>
</feature>
<evidence type="ECO:0000256" key="5">
    <source>
        <dbReference type="ARBA" id="ARBA00022691"/>
    </source>
</evidence>
<dbReference type="PANTHER" id="PTHR31760:SF0">
    <property type="entry name" value="S-ADENOSYL-L-METHIONINE-DEPENDENT METHYLTRANSFERASES SUPERFAMILY PROTEIN"/>
    <property type="match status" value="1"/>
</dbReference>
<protein>
    <recommendedName>
        <fullName evidence="6">Ribosomal RNA small subunit methyltransferase G</fullName>
        <ecNumber evidence="6">2.1.1.170</ecNumber>
    </recommendedName>
    <alternativeName>
        <fullName evidence="6">16S rRNA 7-methylguanosine methyltransferase</fullName>
        <shortName evidence="6">16S rRNA m7G methyltransferase</shortName>
    </alternativeName>
</protein>
<comment type="catalytic activity">
    <reaction evidence="6">
        <text>guanosine(527) in 16S rRNA + S-adenosyl-L-methionine = N(7)-methylguanosine(527) in 16S rRNA + S-adenosyl-L-homocysteine</text>
        <dbReference type="Rhea" id="RHEA:42732"/>
        <dbReference type="Rhea" id="RHEA-COMP:10209"/>
        <dbReference type="Rhea" id="RHEA-COMP:10210"/>
        <dbReference type="ChEBI" id="CHEBI:57856"/>
        <dbReference type="ChEBI" id="CHEBI:59789"/>
        <dbReference type="ChEBI" id="CHEBI:74269"/>
        <dbReference type="ChEBI" id="CHEBI:74480"/>
        <dbReference type="EC" id="2.1.1.170"/>
    </reaction>
</comment>
<evidence type="ECO:0000313" key="8">
    <source>
        <dbReference type="Proteomes" id="UP001597425"/>
    </source>
</evidence>
<evidence type="ECO:0000256" key="2">
    <source>
        <dbReference type="ARBA" id="ARBA00022552"/>
    </source>
</evidence>
<dbReference type="SUPFAM" id="SSF53335">
    <property type="entry name" value="S-adenosyl-L-methionine-dependent methyltransferases"/>
    <property type="match status" value="1"/>
</dbReference>
<dbReference type="Gene3D" id="3.40.50.150">
    <property type="entry name" value="Vaccinia Virus protein VP39"/>
    <property type="match status" value="1"/>
</dbReference>
<keyword evidence="2 6" id="KW-0698">rRNA processing</keyword>
<proteinExistence type="inferred from homology"/>
<dbReference type="Pfam" id="PF02527">
    <property type="entry name" value="GidB"/>
    <property type="match status" value="1"/>
</dbReference>
<keyword evidence="8" id="KW-1185">Reference proteome</keyword>
<dbReference type="GO" id="GO:0032259">
    <property type="term" value="P:methylation"/>
    <property type="evidence" value="ECO:0007669"/>
    <property type="project" value="UniProtKB-KW"/>
</dbReference>
<dbReference type="NCBIfam" id="TIGR00138">
    <property type="entry name" value="rsmG_gidB"/>
    <property type="match status" value="1"/>
</dbReference>
<gene>
    <name evidence="6 7" type="primary">rsmG</name>
    <name evidence="7" type="ORF">ACFSKX_05685</name>
</gene>
<dbReference type="InterPro" id="IPR003682">
    <property type="entry name" value="rRNA_ssu_MeTfrase_G"/>
</dbReference>
<organism evidence="7 8">
    <name type="scientific">Microbulbifer halophilus</name>
    <dbReference type="NCBI Taxonomy" id="453963"/>
    <lineage>
        <taxon>Bacteria</taxon>
        <taxon>Pseudomonadati</taxon>
        <taxon>Pseudomonadota</taxon>
        <taxon>Gammaproteobacteria</taxon>
        <taxon>Cellvibrionales</taxon>
        <taxon>Microbulbiferaceae</taxon>
        <taxon>Microbulbifer</taxon>
    </lineage>
</organism>
<dbReference type="EC" id="2.1.1.170" evidence="6"/>
<comment type="caution">
    <text evidence="7">The sequence shown here is derived from an EMBL/GenBank/DDBJ whole genome shotgun (WGS) entry which is preliminary data.</text>
</comment>
<sequence>MEPFRPRLLEAAAQLSVELNAEQQDLLLEYLAMFARWNAAYNLSAVRDPAQMLERHIVDSLSVVNLCGGNADPLVDVGSGGGLPGIPLAIVHPQRPVTLLDSNGKKTRFLFQVATTLPLPNVTVVNERVEAFRPRSGFAAVVSRAFASIADMVSGSEHLLAPGGNFYAMKGKLPRDELSALPKGIKVERVHPLSVPGCDADRHLVVLGRGEDSDNLATVPL</sequence>
<comment type="similarity">
    <text evidence="6">Belongs to the methyltransferase superfamily. RNA methyltransferase RsmG family.</text>
</comment>
<keyword evidence="3 6" id="KW-0489">Methyltransferase</keyword>
<name>A0ABW5E9W6_9GAMM</name>
<feature type="binding site" evidence="6">
    <location>
        <begin position="129"/>
        <end position="130"/>
    </location>
    <ligand>
        <name>S-adenosyl-L-methionine</name>
        <dbReference type="ChEBI" id="CHEBI:59789"/>
    </ligand>
</feature>
<feature type="binding site" evidence="6">
    <location>
        <position position="83"/>
    </location>
    <ligand>
        <name>S-adenosyl-L-methionine</name>
        <dbReference type="ChEBI" id="CHEBI:59789"/>
    </ligand>
</feature>
<dbReference type="GO" id="GO:0008168">
    <property type="term" value="F:methyltransferase activity"/>
    <property type="evidence" value="ECO:0007669"/>
    <property type="project" value="UniProtKB-KW"/>
</dbReference>
<evidence type="ECO:0000256" key="6">
    <source>
        <dbReference type="HAMAP-Rule" id="MF_00074"/>
    </source>
</evidence>
<comment type="caution">
    <text evidence="6">Lacks conserved residue(s) required for the propagation of feature annotation.</text>
</comment>
<dbReference type="CDD" id="cd02440">
    <property type="entry name" value="AdoMet_MTases"/>
    <property type="match status" value="1"/>
</dbReference>
<feature type="binding site" evidence="6">
    <location>
        <position position="78"/>
    </location>
    <ligand>
        <name>S-adenosyl-L-methionine</name>
        <dbReference type="ChEBI" id="CHEBI:59789"/>
    </ligand>
</feature>
<evidence type="ECO:0000256" key="4">
    <source>
        <dbReference type="ARBA" id="ARBA00022679"/>
    </source>
</evidence>
<keyword evidence="5 6" id="KW-0949">S-adenosyl-L-methionine</keyword>
<comment type="subcellular location">
    <subcellularLocation>
        <location evidence="6">Cytoplasm</location>
    </subcellularLocation>
</comment>
<evidence type="ECO:0000256" key="3">
    <source>
        <dbReference type="ARBA" id="ARBA00022603"/>
    </source>
</evidence>
<keyword evidence="1 6" id="KW-0963">Cytoplasm</keyword>
<dbReference type="EMBL" id="JBHUJD010000005">
    <property type="protein sequence ID" value="MFD2309904.1"/>
    <property type="molecule type" value="Genomic_DNA"/>
</dbReference>
<dbReference type="Proteomes" id="UP001597425">
    <property type="component" value="Unassembled WGS sequence"/>
</dbReference>
<dbReference type="RefSeq" id="WP_265720365.1">
    <property type="nucleotide sequence ID" value="NZ_JAPIVK010000003.1"/>
</dbReference>
<accession>A0ABW5E9W6</accession>
<comment type="function">
    <text evidence="6">Specifically methylates the N7 position of guanine in position 527 of 16S rRNA.</text>
</comment>
<dbReference type="HAMAP" id="MF_00074">
    <property type="entry name" value="16SrRNA_methyltr_G"/>
    <property type="match status" value="1"/>
</dbReference>
<dbReference type="InterPro" id="IPR029063">
    <property type="entry name" value="SAM-dependent_MTases_sf"/>
</dbReference>
<reference evidence="8" key="1">
    <citation type="journal article" date="2019" name="Int. J. Syst. Evol. Microbiol.">
        <title>The Global Catalogue of Microorganisms (GCM) 10K type strain sequencing project: providing services to taxonomists for standard genome sequencing and annotation.</title>
        <authorList>
            <consortium name="The Broad Institute Genomics Platform"/>
            <consortium name="The Broad Institute Genome Sequencing Center for Infectious Disease"/>
            <person name="Wu L."/>
            <person name="Ma J."/>
        </authorList>
    </citation>
    <scope>NUCLEOTIDE SEQUENCE [LARGE SCALE GENOMIC DNA]</scope>
    <source>
        <strain evidence="8">KCTC 12848</strain>
    </source>
</reference>
<keyword evidence="4 6" id="KW-0808">Transferase</keyword>
<evidence type="ECO:0000256" key="1">
    <source>
        <dbReference type="ARBA" id="ARBA00022490"/>
    </source>
</evidence>
<dbReference type="PANTHER" id="PTHR31760">
    <property type="entry name" value="S-ADENOSYL-L-METHIONINE-DEPENDENT METHYLTRANSFERASES SUPERFAMILY PROTEIN"/>
    <property type="match status" value="1"/>
</dbReference>